<evidence type="ECO:0000313" key="2">
    <source>
        <dbReference type="EMBL" id="QPZ39282.1"/>
    </source>
</evidence>
<evidence type="ECO:0000259" key="1">
    <source>
        <dbReference type="Pfam" id="PF01370"/>
    </source>
</evidence>
<organism evidence="2 3">
    <name type="scientific">Paramicrobacterium chengjingii</name>
    <dbReference type="NCBI Taxonomy" id="2769067"/>
    <lineage>
        <taxon>Bacteria</taxon>
        <taxon>Bacillati</taxon>
        <taxon>Actinomycetota</taxon>
        <taxon>Actinomycetes</taxon>
        <taxon>Micrococcales</taxon>
        <taxon>Microbacteriaceae</taxon>
        <taxon>Paramicrobacterium</taxon>
    </lineage>
</organism>
<dbReference type="Proteomes" id="UP000662814">
    <property type="component" value="Chromosome"/>
</dbReference>
<evidence type="ECO:0000313" key="3">
    <source>
        <dbReference type="Proteomes" id="UP000662814"/>
    </source>
</evidence>
<dbReference type="SUPFAM" id="SSF51735">
    <property type="entry name" value="NAD(P)-binding Rossmann-fold domains"/>
    <property type="match status" value="1"/>
</dbReference>
<feature type="domain" description="NAD-dependent epimerase/dehydratase" evidence="1">
    <location>
        <begin position="3"/>
        <end position="96"/>
    </location>
</feature>
<dbReference type="InterPro" id="IPR001509">
    <property type="entry name" value="Epimerase_deHydtase"/>
</dbReference>
<name>A0ABX6YKK9_9MICO</name>
<proteinExistence type="predicted"/>
<dbReference type="InterPro" id="IPR036291">
    <property type="entry name" value="NAD(P)-bd_dom_sf"/>
</dbReference>
<dbReference type="InterPro" id="IPR051783">
    <property type="entry name" value="NAD(P)-dependent_oxidoreduct"/>
</dbReference>
<dbReference type="EMBL" id="CP061169">
    <property type="protein sequence ID" value="QPZ39282.1"/>
    <property type="molecule type" value="Genomic_DNA"/>
</dbReference>
<dbReference type="PANTHER" id="PTHR48079:SF6">
    <property type="entry name" value="NAD(P)-BINDING DOMAIN-CONTAINING PROTEIN-RELATED"/>
    <property type="match status" value="1"/>
</dbReference>
<protein>
    <submittedName>
        <fullName evidence="2">SDR family oxidoreductase</fullName>
    </submittedName>
</protein>
<dbReference type="Pfam" id="PF01370">
    <property type="entry name" value="Epimerase"/>
    <property type="match status" value="1"/>
</dbReference>
<reference evidence="2 3" key="1">
    <citation type="submission" date="2020-12" db="EMBL/GenBank/DDBJ databases">
        <title>Microbacterium sp. HY060.</title>
        <authorList>
            <person name="Zhou J."/>
        </authorList>
    </citation>
    <scope>NUCLEOTIDE SEQUENCE [LARGE SCALE GENOMIC DNA]</scope>
    <source>
        <strain evidence="2 3">HY60</strain>
    </source>
</reference>
<dbReference type="Gene3D" id="3.40.50.720">
    <property type="entry name" value="NAD(P)-binding Rossmann-like Domain"/>
    <property type="match status" value="1"/>
</dbReference>
<gene>
    <name evidence="2" type="ORF">HCR76_04265</name>
</gene>
<dbReference type="RefSeq" id="WP_166988520.1">
    <property type="nucleotide sequence ID" value="NZ_CP061169.1"/>
</dbReference>
<dbReference type="CDD" id="cd05262">
    <property type="entry name" value="SDR_a7"/>
    <property type="match status" value="1"/>
</dbReference>
<dbReference type="PANTHER" id="PTHR48079">
    <property type="entry name" value="PROTEIN YEEZ"/>
    <property type="match status" value="1"/>
</dbReference>
<sequence length="298" mass="31003">MRIFVTGSTGWIGSAAVAELLRSGHEVVGLARSDASVAKLERAGAEALTGDLDDLVSLRDGSRSCDGVVHLANKHDWAHPAENNRTERAAVETILDALDGSTKPFIIANGLSGLVDSWPATEMDASPEVGPGADRGGSENLALSATTRGIRSVAMRFAPSVHGRGDWGFVNWLAAAARRTGVSGYIGDGGSAWSAVHVSDAGQLIRLALEKAPAGVRLHAVAEGSISTRAIAQALGRAMNLPVTSIDPEDAPDHFGVVAHFFAETMTASNVFTRETLGWQPSGPTLVEDILAGGYSTD</sequence>
<keyword evidence="3" id="KW-1185">Reference proteome</keyword>
<accession>A0ABX6YKK9</accession>